<dbReference type="GO" id="GO:0003735">
    <property type="term" value="F:structural constituent of ribosome"/>
    <property type="evidence" value="ECO:0007669"/>
    <property type="project" value="InterPro"/>
</dbReference>
<comment type="caution">
    <text evidence="5">The sequence shown here is derived from an EMBL/GenBank/DDBJ whole genome shotgun (WGS) entry which is preliminary data.</text>
</comment>
<dbReference type="GO" id="GO:0006412">
    <property type="term" value="P:translation"/>
    <property type="evidence" value="ECO:0007669"/>
    <property type="project" value="UniProtKB-UniRule"/>
</dbReference>
<comment type="similarity">
    <text evidence="1 4">Belongs to the eukaryotic ribosomal protein eS17 family.</text>
</comment>
<sequence length="74" mass="8626">MGNIYTKDIKRIVVQIYEQHKDEVSTDFAVNKKIVDTYIDANSKKVKNRIAGYLTRYTKMARTAKETPEVVEEE</sequence>
<dbReference type="STRING" id="1160895.CM19_09375"/>
<gene>
    <name evidence="4" type="primary">rps17e</name>
    <name evidence="5" type="ORF">CM19_09375</name>
</gene>
<evidence type="ECO:0000256" key="2">
    <source>
        <dbReference type="ARBA" id="ARBA00022980"/>
    </source>
</evidence>
<dbReference type="OrthoDB" id="52479at2157"/>
<dbReference type="InterPro" id="IPR036401">
    <property type="entry name" value="Ribosomal_eS17_sf"/>
</dbReference>
<keyword evidence="2 4" id="KW-0689">Ribosomal protein</keyword>
<dbReference type="NCBIfam" id="NF002242">
    <property type="entry name" value="PRK01151.1"/>
    <property type="match status" value="1"/>
</dbReference>
<dbReference type="HAMAP" id="MF_00511">
    <property type="entry name" value="Ribosomal_eS17"/>
    <property type="match status" value="1"/>
</dbReference>
<reference evidence="5 6" key="1">
    <citation type="submission" date="2014-03" db="EMBL/GenBank/DDBJ databases">
        <title>Draft genome sequence of the novel thermoacidophilic archaea Acidianus copahuensis ALE1 strain, isolated from Copahue volcanic area in Neuquen Argentina.</title>
        <authorList>
            <person name="Urbieta M.S."/>
            <person name="Rascovan N."/>
            <person name="Castro C."/>
            <person name="Revale S."/>
            <person name="Giaveno M.A."/>
            <person name="Vazquez M.P."/>
            <person name="Donati E.R."/>
        </authorList>
    </citation>
    <scope>NUCLEOTIDE SEQUENCE [LARGE SCALE GENOMIC DNA]</scope>
    <source>
        <strain evidence="5 6">ALE1</strain>
    </source>
</reference>
<dbReference type="GO" id="GO:0003723">
    <property type="term" value="F:RNA binding"/>
    <property type="evidence" value="ECO:0007669"/>
    <property type="project" value="InterPro"/>
</dbReference>
<protein>
    <recommendedName>
        <fullName evidence="4">Small ribosomal subunit protein eS17</fullName>
    </recommendedName>
</protein>
<evidence type="ECO:0000313" key="5">
    <source>
        <dbReference type="EMBL" id="EZQ03044.1"/>
    </source>
</evidence>
<organism evidence="5 6">
    <name type="scientific">Candidatus Acidianus copahuensis</name>
    <dbReference type="NCBI Taxonomy" id="1160895"/>
    <lineage>
        <taxon>Archaea</taxon>
        <taxon>Thermoproteota</taxon>
        <taxon>Thermoprotei</taxon>
        <taxon>Sulfolobales</taxon>
        <taxon>Sulfolobaceae</taxon>
        <taxon>Acidianus</taxon>
    </lineage>
</organism>
<evidence type="ECO:0000256" key="3">
    <source>
        <dbReference type="ARBA" id="ARBA00023274"/>
    </source>
</evidence>
<evidence type="ECO:0000256" key="1">
    <source>
        <dbReference type="ARBA" id="ARBA00010444"/>
    </source>
</evidence>
<dbReference type="PANTHER" id="PTHR10732">
    <property type="entry name" value="40S RIBOSOMAL PROTEIN S17"/>
    <property type="match status" value="1"/>
</dbReference>
<keyword evidence="6" id="KW-1185">Reference proteome</keyword>
<dbReference type="InterPro" id="IPR001210">
    <property type="entry name" value="Ribosomal_eS17"/>
</dbReference>
<dbReference type="GO" id="GO:0008033">
    <property type="term" value="P:tRNA processing"/>
    <property type="evidence" value="ECO:0007669"/>
    <property type="project" value="UniProtKB-ARBA"/>
</dbReference>
<dbReference type="GO" id="GO:0005840">
    <property type="term" value="C:ribosome"/>
    <property type="evidence" value="ECO:0007669"/>
    <property type="project" value="UniProtKB-KW"/>
</dbReference>
<dbReference type="Proteomes" id="UP000024332">
    <property type="component" value="Unassembled WGS sequence"/>
</dbReference>
<keyword evidence="3 4" id="KW-0687">Ribonucleoprotein</keyword>
<dbReference type="Gene3D" id="1.10.60.20">
    <property type="entry name" value="Ribosomal protein S17e-like"/>
    <property type="match status" value="1"/>
</dbReference>
<dbReference type="SUPFAM" id="SSF116820">
    <property type="entry name" value="Rps17e-like"/>
    <property type="match status" value="1"/>
</dbReference>
<dbReference type="GO" id="GO:1990904">
    <property type="term" value="C:ribonucleoprotein complex"/>
    <property type="evidence" value="ECO:0007669"/>
    <property type="project" value="UniProtKB-KW"/>
</dbReference>
<dbReference type="AlphaFoldDB" id="A0A031LNC9"/>
<name>A0A031LNC9_9CREN</name>
<dbReference type="Pfam" id="PF00833">
    <property type="entry name" value="Ribosomal_S17e"/>
    <property type="match status" value="1"/>
</dbReference>
<dbReference type="EMBL" id="JFZT01000048">
    <property type="protein sequence ID" value="EZQ03044.1"/>
    <property type="molecule type" value="Genomic_DNA"/>
</dbReference>
<evidence type="ECO:0000313" key="6">
    <source>
        <dbReference type="Proteomes" id="UP000024332"/>
    </source>
</evidence>
<proteinExistence type="inferred from homology"/>
<accession>A0A031LNC9</accession>
<evidence type="ECO:0000256" key="4">
    <source>
        <dbReference type="HAMAP-Rule" id="MF_00511"/>
    </source>
</evidence>
<dbReference type="RefSeq" id="WP_048100098.1">
    <property type="nucleotide sequence ID" value="NZ_JFZT01000048.1"/>
</dbReference>
<dbReference type="PANTHER" id="PTHR10732:SF0">
    <property type="entry name" value="40S RIBOSOMAL PROTEIN S17"/>
    <property type="match status" value="1"/>
</dbReference>